<reference evidence="1 2" key="1">
    <citation type="submission" date="2018-10" db="EMBL/GenBank/DDBJ databases">
        <title>Aeromicrobium sp. 9W16Y-2 whole genome shotgun sequence.</title>
        <authorList>
            <person name="Li F."/>
        </authorList>
    </citation>
    <scope>NUCLEOTIDE SEQUENCE [LARGE SCALE GENOMIC DNA]</scope>
    <source>
        <strain evidence="1 2">9W16Y-2</strain>
    </source>
</reference>
<evidence type="ECO:0000313" key="2">
    <source>
        <dbReference type="Proteomes" id="UP000282515"/>
    </source>
</evidence>
<dbReference type="RefSeq" id="WP_121794662.1">
    <property type="nucleotide sequence ID" value="NZ_RDBF01000008.1"/>
</dbReference>
<dbReference type="EMBL" id="RDBF01000008">
    <property type="protein sequence ID" value="RLV55322.1"/>
    <property type="molecule type" value="Genomic_DNA"/>
</dbReference>
<organism evidence="1 2">
    <name type="scientific">Aeromicrobium phragmitis</name>
    <dbReference type="NCBI Taxonomy" id="2478914"/>
    <lineage>
        <taxon>Bacteria</taxon>
        <taxon>Bacillati</taxon>
        <taxon>Actinomycetota</taxon>
        <taxon>Actinomycetes</taxon>
        <taxon>Propionibacteriales</taxon>
        <taxon>Nocardioidaceae</taxon>
        <taxon>Aeromicrobium</taxon>
    </lineage>
</organism>
<protein>
    <recommendedName>
        <fullName evidence="3">Universal stress protein</fullName>
    </recommendedName>
</protein>
<dbReference type="Gene3D" id="3.40.50.620">
    <property type="entry name" value="HUPs"/>
    <property type="match status" value="1"/>
</dbReference>
<keyword evidence="2" id="KW-1185">Reference proteome</keyword>
<accession>A0A3L8PMQ0</accession>
<dbReference type="SUPFAM" id="SSF52402">
    <property type="entry name" value="Adenine nucleotide alpha hydrolases-like"/>
    <property type="match status" value="1"/>
</dbReference>
<comment type="caution">
    <text evidence="1">The sequence shown here is derived from an EMBL/GenBank/DDBJ whole genome shotgun (WGS) entry which is preliminary data.</text>
</comment>
<dbReference type="InterPro" id="IPR014729">
    <property type="entry name" value="Rossmann-like_a/b/a_fold"/>
</dbReference>
<sequence length="165" mass="18313">MYNVVLLIERQLIELDANQIVALHEGVDDDLTYHLLLPVESSAAMLSSSMSALGGGQFMPISEPDTLAVVEQEIHDAGEAELETSARLLRDRGQQVTAKLVEGDPIDALERLVDEVGADEVIILTEPHLVREFLKLDWTSRARRALDVPTLHLLEHLPFEAQTEI</sequence>
<evidence type="ECO:0000313" key="1">
    <source>
        <dbReference type="EMBL" id="RLV55322.1"/>
    </source>
</evidence>
<dbReference type="Proteomes" id="UP000282515">
    <property type="component" value="Unassembled WGS sequence"/>
</dbReference>
<name>A0A3L8PMQ0_9ACTN</name>
<proteinExistence type="predicted"/>
<evidence type="ECO:0008006" key="3">
    <source>
        <dbReference type="Google" id="ProtNLM"/>
    </source>
</evidence>
<dbReference type="AlphaFoldDB" id="A0A3L8PMQ0"/>
<dbReference type="OrthoDB" id="3825223at2"/>
<gene>
    <name evidence="1" type="ORF">D9V41_11195</name>
</gene>